<protein>
    <submittedName>
        <fullName evidence="1">Uncharacterized protein</fullName>
    </submittedName>
</protein>
<organism evidence="1 2">
    <name type="scientific">Heterodera trifolii</name>
    <dbReference type="NCBI Taxonomy" id="157864"/>
    <lineage>
        <taxon>Eukaryota</taxon>
        <taxon>Metazoa</taxon>
        <taxon>Ecdysozoa</taxon>
        <taxon>Nematoda</taxon>
        <taxon>Chromadorea</taxon>
        <taxon>Rhabditida</taxon>
        <taxon>Tylenchina</taxon>
        <taxon>Tylenchomorpha</taxon>
        <taxon>Tylenchoidea</taxon>
        <taxon>Heteroderidae</taxon>
        <taxon>Heteroderinae</taxon>
        <taxon>Heterodera</taxon>
    </lineage>
</organism>
<keyword evidence="2" id="KW-1185">Reference proteome</keyword>
<evidence type="ECO:0000313" key="2">
    <source>
        <dbReference type="Proteomes" id="UP001620626"/>
    </source>
</evidence>
<evidence type="ECO:0000313" key="1">
    <source>
        <dbReference type="EMBL" id="KAL3070035.1"/>
    </source>
</evidence>
<dbReference type="EMBL" id="JBICBT010001386">
    <property type="protein sequence ID" value="KAL3070035.1"/>
    <property type="molecule type" value="Genomic_DNA"/>
</dbReference>
<dbReference type="AlphaFoldDB" id="A0ABD2HYW4"/>
<dbReference type="Proteomes" id="UP001620626">
    <property type="component" value="Unassembled WGS sequence"/>
</dbReference>
<gene>
    <name evidence="1" type="ORF">niasHT_033545</name>
</gene>
<proteinExistence type="predicted"/>
<name>A0ABD2HYW4_9BILA</name>
<comment type="caution">
    <text evidence="1">The sequence shown here is derived from an EMBL/GenBank/DDBJ whole genome shotgun (WGS) entry which is preliminary data.</text>
</comment>
<accession>A0ABD2HYW4</accession>
<reference evidence="1 2" key="1">
    <citation type="submission" date="2024-10" db="EMBL/GenBank/DDBJ databases">
        <authorList>
            <person name="Kim D."/>
        </authorList>
    </citation>
    <scope>NUCLEOTIDE SEQUENCE [LARGE SCALE GENOMIC DNA]</scope>
    <source>
        <strain evidence="1">BH-2024</strain>
    </source>
</reference>
<sequence length="163" mass="18708">MIDTDLCPCPLTNMKVQKAEYIVVIKDHEEAKLNECPRNCVVLSISCKCNAEMHRTYELTKCGTRKNIGRPEQERSVLRLKTAIGMELVQLEIIFEAMPANFDEIHFNQRHWACLSFDAIIAGGQELHESGTNYTTNAAEFCHLNTNQSQSFFFCHFFRLLVC</sequence>